<dbReference type="Pfam" id="PF09609">
    <property type="entry name" value="Cas_GSU0054"/>
    <property type="match status" value="1"/>
</dbReference>
<dbReference type="InterPro" id="IPR019089">
    <property type="entry name" value="Cas_GSU0054"/>
</dbReference>
<dbReference type="RefSeq" id="WP_284102811.1">
    <property type="nucleotide sequence ID" value="NZ_JARRAF010000039.1"/>
</dbReference>
<organism evidence="1 2">
    <name type="scientific">Parachitinimonas caeni</name>
    <dbReference type="NCBI Taxonomy" id="3031301"/>
    <lineage>
        <taxon>Bacteria</taxon>
        <taxon>Pseudomonadati</taxon>
        <taxon>Pseudomonadota</taxon>
        <taxon>Betaproteobacteria</taxon>
        <taxon>Neisseriales</taxon>
        <taxon>Chitinibacteraceae</taxon>
        <taxon>Parachitinimonas</taxon>
    </lineage>
</organism>
<sequence>MTRLKIEVTFLAGRYGGEEWPPAPMRLLQALVGGYRDTHPALFVLETLPAPTLLAEDDPPSTTVKTYVPLNTRKGTDATPFERAEQVRTIRRPSRPVVYCWEIDAAPITALSPIIEISAQLHTLGTGQDMCAARAWFDEDALTSVPGQSLWTPLNLPGSVQLLNSDTDLRIPVIGSVASIAKRHARSQRHCHSPDAFTSFLRLDATYAIQRYSLAGRNTHYLMMPIKLLHPDQEEQPLSWAPELTVQVSAMLRHGVMQLMQDTPYAAWAAGHSPPDDKGARLSWIPLPSIGHAHADRRIRQALLVARVSEQEEMEALYQRLLTEALPLRDERSACCVARARVVQSRQDRRANGVLWAYRRKGYTYQTVTPIALPGCFATDHKQTRKLVRKALRESGLDLGMVEEIEVSRFPYHRYEPQLSAVMLKRWQAHAIPLTYARVHFREPIAGPLIIGRGRHFGLGLMCANPD</sequence>
<dbReference type="Proteomes" id="UP001172778">
    <property type="component" value="Unassembled WGS sequence"/>
</dbReference>
<comment type="caution">
    <text evidence="1">The sequence shown here is derived from an EMBL/GenBank/DDBJ whole genome shotgun (WGS) entry which is preliminary data.</text>
</comment>
<reference evidence="1" key="1">
    <citation type="submission" date="2023-03" db="EMBL/GenBank/DDBJ databases">
        <title>Chitinimonas shenzhenensis gen. nov., sp. nov., a novel member of family Burkholderiaceae isolated from activated sludge collected in Shen Zhen, China.</title>
        <authorList>
            <person name="Wang X."/>
        </authorList>
    </citation>
    <scope>NUCLEOTIDE SEQUENCE</scope>
    <source>
        <strain evidence="1">DQS-5</strain>
    </source>
</reference>
<dbReference type="NCBIfam" id="TIGR02165">
    <property type="entry name" value="cas5_6_GSU0054"/>
    <property type="match status" value="1"/>
</dbReference>
<evidence type="ECO:0000313" key="1">
    <source>
        <dbReference type="EMBL" id="MDK2126492.1"/>
    </source>
</evidence>
<gene>
    <name evidence="1" type="primary">csb2</name>
    <name evidence="1" type="ORF">PZA18_20840</name>
</gene>
<evidence type="ECO:0000313" key="2">
    <source>
        <dbReference type="Proteomes" id="UP001172778"/>
    </source>
</evidence>
<accession>A0ABT7E6D9</accession>
<dbReference type="EMBL" id="JARRAF010000039">
    <property type="protein sequence ID" value="MDK2126492.1"/>
    <property type="molecule type" value="Genomic_DNA"/>
</dbReference>
<proteinExistence type="predicted"/>
<keyword evidence="2" id="KW-1185">Reference proteome</keyword>
<protein>
    <submittedName>
        <fullName evidence="1">Type I-U CRISPR-associated protein Csb2</fullName>
    </submittedName>
</protein>
<name>A0ABT7E6D9_9NEIS</name>